<gene>
    <name evidence="1" type="ORF">EJ04DRAFT_452787</name>
</gene>
<dbReference type="EMBL" id="ML996401">
    <property type="protein sequence ID" value="KAF2726720.1"/>
    <property type="molecule type" value="Genomic_DNA"/>
</dbReference>
<protein>
    <submittedName>
        <fullName evidence="1">Phytanoyl-CoA dioxygenase</fullName>
    </submittedName>
</protein>
<sequence>MAITTPQPLPPSYKPTTSLTALPATIPTPDILSILARDGALILTDLVSPSDLSAIDTELSPYHQRPDTSTSTALSLIPPETLVIPGLVGKSATIARLCESPVLEALRTHILRDEFSVLREDVVEQHVIDPLLSISITLHIGPGAPRQRLHRDDNVHGIRHGGKFELRRASQVGVLVAGSRTMRENGATMVVPGSHLWGDERVPKVEEVCFAEMAPGSALIFLASCYHGGGHNSTLDSTRKMHGLFFVRGTLRTEENQFLAIPTEKVKGMSEGMWRLLGWRKPSSVLGIVDNGDAATKLLGA</sequence>
<dbReference type="AlphaFoldDB" id="A0A9P4UW17"/>
<dbReference type="Proteomes" id="UP000799444">
    <property type="component" value="Unassembled WGS sequence"/>
</dbReference>
<proteinExistence type="predicted"/>
<dbReference type="GO" id="GO:0051213">
    <property type="term" value="F:dioxygenase activity"/>
    <property type="evidence" value="ECO:0007669"/>
    <property type="project" value="UniProtKB-KW"/>
</dbReference>
<comment type="caution">
    <text evidence="1">The sequence shown here is derived from an EMBL/GenBank/DDBJ whole genome shotgun (WGS) entry which is preliminary data.</text>
</comment>
<accession>A0A9P4UW17</accession>
<dbReference type="InterPro" id="IPR008775">
    <property type="entry name" value="Phytyl_CoA_dOase-like"/>
</dbReference>
<dbReference type="Pfam" id="PF05721">
    <property type="entry name" value="PhyH"/>
    <property type="match status" value="1"/>
</dbReference>
<keyword evidence="2" id="KW-1185">Reference proteome</keyword>
<evidence type="ECO:0000313" key="1">
    <source>
        <dbReference type="EMBL" id="KAF2726720.1"/>
    </source>
</evidence>
<keyword evidence="1" id="KW-0223">Dioxygenase</keyword>
<dbReference type="SUPFAM" id="SSF51197">
    <property type="entry name" value="Clavaminate synthase-like"/>
    <property type="match status" value="1"/>
</dbReference>
<dbReference type="OrthoDB" id="445007at2759"/>
<keyword evidence="1" id="KW-0560">Oxidoreductase</keyword>
<reference evidence="1" key="1">
    <citation type="journal article" date="2020" name="Stud. Mycol.">
        <title>101 Dothideomycetes genomes: a test case for predicting lifestyles and emergence of pathogens.</title>
        <authorList>
            <person name="Haridas S."/>
            <person name="Albert R."/>
            <person name="Binder M."/>
            <person name="Bloem J."/>
            <person name="Labutti K."/>
            <person name="Salamov A."/>
            <person name="Andreopoulos B."/>
            <person name="Baker S."/>
            <person name="Barry K."/>
            <person name="Bills G."/>
            <person name="Bluhm B."/>
            <person name="Cannon C."/>
            <person name="Castanera R."/>
            <person name="Culley D."/>
            <person name="Daum C."/>
            <person name="Ezra D."/>
            <person name="Gonzalez J."/>
            <person name="Henrissat B."/>
            <person name="Kuo A."/>
            <person name="Liang C."/>
            <person name="Lipzen A."/>
            <person name="Lutzoni F."/>
            <person name="Magnuson J."/>
            <person name="Mondo S."/>
            <person name="Nolan M."/>
            <person name="Ohm R."/>
            <person name="Pangilinan J."/>
            <person name="Park H.-J."/>
            <person name="Ramirez L."/>
            <person name="Alfaro M."/>
            <person name="Sun H."/>
            <person name="Tritt A."/>
            <person name="Yoshinaga Y."/>
            <person name="Zwiers L.-H."/>
            <person name="Turgeon B."/>
            <person name="Goodwin S."/>
            <person name="Spatafora J."/>
            <person name="Crous P."/>
            <person name="Grigoriev I."/>
        </authorList>
    </citation>
    <scope>NUCLEOTIDE SEQUENCE</scope>
    <source>
        <strain evidence="1">CBS 125425</strain>
    </source>
</reference>
<organism evidence="1 2">
    <name type="scientific">Polyplosphaeria fusca</name>
    <dbReference type="NCBI Taxonomy" id="682080"/>
    <lineage>
        <taxon>Eukaryota</taxon>
        <taxon>Fungi</taxon>
        <taxon>Dikarya</taxon>
        <taxon>Ascomycota</taxon>
        <taxon>Pezizomycotina</taxon>
        <taxon>Dothideomycetes</taxon>
        <taxon>Pleosporomycetidae</taxon>
        <taxon>Pleosporales</taxon>
        <taxon>Tetraplosphaeriaceae</taxon>
        <taxon>Polyplosphaeria</taxon>
    </lineage>
</organism>
<dbReference type="Gene3D" id="2.60.120.620">
    <property type="entry name" value="q2cbj1_9rhob like domain"/>
    <property type="match status" value="1"/>
</dbReference>
<evidence type="ECO:0000313" key="2">
    <source>
        <dbReference type="Proteomes" id="UP000799444"/>
    </source>
</evidence>
<name>A0A9P4UW17_9PLEO</name>